<dbReference type="AlphaFoldDB" id="A0A9P6TF84"/>
<accession>A0A9P6TF84</accession>
<evidence type="ECO:0000313" key="2">
    <source>
        <dbReference type="Proteomes" id="UP000886653"/>
    </source>
</evidence>
<sequence length="277" mass="31369">MKIVLFSRTVWPRNRPSKDFSGFLIRRHPGGSESMPPGKVPRVELVDPIIRSFRISNENNFLKAFYRSTSSTLPSYDPQIPPSEVFSDAAAQDTQACDVVMTLYLPLNEKADSEAKKAIEEDEDQVQLCISLSFLKAQTGNKFRIRRVPLNRPPYVTAGKKISDAFARLEKGQAAAIFQLRSGHSPLRHYLKRIQAAETAACPHCGITESTAHFLVYCKAYSKARRILWNRLRKDKIKTNYTNAAKLLDTPSAFKHLASFIEDTGRFQYPQELRCDG</sequence>
<keyword evidence="2" id="KW-1185">Reference proteome</keyword>
<proteinExistence type="predicted"/>
<name>A0A9P6TF84_9BASI</name>
<dbReference type="EMBL" id="MU167222">
    <property type="protein sequence ID" value="KAG0150142.1"/>
    <property type="molecule type" value="Genomic_DNA"/>
</dbReference>
<organism evidence="1 2">
    <name type="scientific">Cronartium quercuum f. sp. fusiforme G11</name>
    <dbReference type="NCBI Taxonomy" id="708437"/>
    <lineage>
        <taxon>Eukaryota</taxon>
        <taxon>Fungi</taxon>
        <taxon>Dikarya</taxon>
        <taxon>Basidiomycota</taxon>
        <taxon>Pucciniomycotina</taxon>
        <taxon>Pucciniomycetes</taxon>
        <taxon>Pucciniales</taxon>
        <taxon>Coleosporiaceae</taxon>
        <taxon>Cronartium</taxon>
    </lineage>
</organism>
<dbReference type="Proteomes" id="UP000886653">
    <property type="component" value="Unassembled WGS sequence"/>
</dbReference>
<comment type="caution">
    <text evidence="1">The sequence shown here is derived from an EMBL/GenBank/DDBJ whole genome shotgun (WGS) entry which is preliminary data.</text>
</comment>
<protein>
    <recommendedName>
        <fullName evidence="3">Reverse transcriptase zinc-binding domain-containing protein</fullName>
    </recommendedName>
</protein>
<evidence type="ECO:0008006" key="3">
    <source>
        <dbReference type="Google" id="ProtNLM"/>
    </source>
</evidence>
<reference evidence="1" key="1">
    <citation type="submission" date="2013-11" db="EMBL/GenBank/DDBJ databases">
        <title>Genome sequence of the fusiform rust pathogen reveals effectors for host alternation and coevolution with pine.</title>
        <authorList>
            <consortium name="DOE Joint Genome Institute"/>
            <person name="Smith K."/>
            <person name="Pendleton A."/>
            <person name="Kubisiak T."/>
            <person name="Anderson C."/>
            <person name="Salamov A."/>
            <person name="Aerts A."/>
            <person name="Riley R."/>
            <person name="Clum A."/>
            <person name="Lindquist E."/>
            <person name="Ence D."/>
            <person name="Campbell M."/>
            <person name="Kronenberg Z."/>
            <person name="Feau N."/>
            <person name="Dhillon B."/>
            <person name="Hamelin R."/>
            <person name="Burleigh J."/>
            <person name="Smith J."/>
            <person name="Yandell M."/>
            <person name="Nelson C."/>
            <person name="Grigoriev I."/>
            <person name="Davis J."/>
        </authorList>
    </citation>
    <scope>NUCLEOTIDE SEQUENCE</scope>
    <source>
        <strain evidence="1">G11</strain>
    </source>
</reference>
<gene>
    <name evidence="1" type="ORF">CROQUDRAFT_88437</name>
</gene>
<evidence type="ECO:0000313" key="1">
    <source>
        <dbReference type="EMBL" id="KAG0150142.1"/>
    </source>
</evidence>